<dbReference type="Pfam" id="PF09831">
    <property type="entry name" value="DUF2058"/>
    <property type="match status" value="1"/>
</dbReference>
<dbReference type="AlphaFoldDB" id="A0A562QXH1"/>
<evidence type="ECO:0000313" key="1">
    <source>
        <dbReference type="EMBL" id="TWI60910.1"/>
    </source>
</evidence>
<proteinExistence type="predicted"/>
<name>A0A562QXH1_9BURK</name>
<dbReference type="OrthoDB" id="5294470at2"/>
<keyword evidence="2" id="KW-1185">Reference proteome</keyword>
<dbReference type="Proteomes" id="UP000318431">
    <property type="component" value="Unassembled WGS sequence"/>
</dbReference>
<comment type="caution">
    <text evidence="1">The sequence shown here is derived from an EMBL/GenBank/DDBJ whole genome shotgun (WGS) entry which is preliminary data.</text>
</comment>
<protein>
    <recommendedName>
        <fullName evidence="3">DUF2058 family protein</fullName>
    </recommendedName>
</protein>
<evidence type="ECO:0000313" key="2">
    <source>
        <dbReference type="Proteomes" id="UP000318431"/>
    </source>
</evidence>
<dbReference type="EMBL" id="VLLB01000013">
    <property type="protein sequence ID" value="TWI60910.1"/>
    <property type="molecule type" value="Genomic_DNA"/>
</dbReference>
<reference evidence="1 2" key="1">
    <citation type="journal article" date="2015" name="Stand. Genomic Sci.">
        <title>Genomic Encyclopedia of Bacterial and Archaeal Type Strains, Phase III: the genomes of soil and plant-associated and newly described type strains.</title>
        <authorList>
            <person name="Whitman W.B."/>
            <person name="Woyke T."/>
            <person name="Klenk H.P."/>
            <person name="Zhou Y."/>
            <person name="Lilburn T.G."/>
            <person name="Beck B.J."/>
            <person name="De Vos P."/>
            <person name="Vandamme P."/>
            <person name="Eisen J.A."/>
            <person name="Garrity G."/>
            <person name="Hugenholtz P."/>
            <person name="Kyrpides N.C."/>
        </authorList>
    </citation>
    <scope>NUCLEOTIDE SEQUENCE [LARGE SCALE GENOMIC DNA]</scope>
    <source>
        <strain evidence="1 2">CGMCC 1.10822</strain>
    </source>
</reference>
<evidence type="ECO:0008006" key="3">
    <source>
        <dbReference type="Google" id="ProtNLM"/>
    </source>
</evidence>
<accession>A0A562QXH1</accession>
<gene>
    <name evidence="1" type="ORF">IP91_04874</name>
</gene>
<dbReference type="InterPro" id="IPR018636">
    <property type="entry name" value="DUF2058"/>
</dbReference>
<organism evidence="1 2">
    <name type="scientific">Pseudoduganella lurida</name>
    <dbReference type="NCBI Taxonomy" id="1036180"/>
    <lineage>
        <taxon>Bacteria</taxon>
        <taxon>Pseudomonadati</taxon>
        <taxon>Pseudomonadota</taxon>
        <taxon>Betaproteobacteria</taxon>
        <taxon>Burkholderiales</taxon>
        <taxon>Oxalobacteraceae</taxon>
        <taxon>Telluria group</taxon>
        <taxon>Pseudoduganella</taxon>
    </lineage>
</organism>
<sequence length="188" mass="20967">MVSLKEQMLKAGLVDKKKVAKVHQEQTAQKKEAKRTGTVTVDEARQAALEIQRKNAERARELNAQRDAAAQQKAIAAQITQLITQNKQAKDQGRGKGGRGKDETSAYNFTYGTKVERIYVSEVVREHLVAGRLVIVAQGEHFELVPRIVADKIAERNAGIVVRVTKAAETPVEDDPYADYQIPDDFNW</sequence>
<dbReference type="RefSeq" id="WP_145652947.1">
    <property type="nucleotide sequence ID" value="NZ_VLLB01000013.1"/>
</dbReference>